<organism evidence="5 6">
    <name type="scientific">Arctia plantaginis</name>
    <name type="common">Wood tiger moth</name>
    <name type="synonym">Phalaena plantaginis</name>
    <dbReference type="NCBI Taxonomy" id="874455"/>
    <lineage>
        <taxon>Eukaryota</taxon>
        <taxon>Metazoa</taxon>
        <taxon>Ecdysozoa</taxon>
        <taxon>Arthropoda</taxon>
        <taxon>Hexapoda</taxon>
        <taxon>Insecta</taxon>
        <taxon>Pterygota</taxon>
        <taxon>Neoptera</taxon>
        <taxon>Endopterygota</taxon>
        <taxon>Lepidoptera</taxon>
        <taxon>Glossata</taxon>
        <taxon>Ditrysia</taxon>
        <taxon>Noctuoidea</taxon>
        <taxon>Erebidae</taxon>
        <taxon>Arctiinae</taxon>
        <taxon>Arctia</taxon>
    </lineage>
</organism>
<dbReference type="SUPFAM" id="SSF110857">
    <property type="entry name" value="Gamma-glutamyl cyclotransferase-like"/>
    <property type="match status" value="1"/>
</dbReference>
<evidence type="ECO:0000313" key="7">
    <source>
        <dbReference type="Proteomes" id="UP000494256"/>
    </source>
</evidence>
<dbReference type="InterPro" id="IPR013024">
    <property type="entry name" value="GGCT-like"/>
</dbReference>
<gene>
    <name evidence="5" type="ORF">APLA_LOCUS15406</name>
    <name evidence="4" type="ORF">APLA_LOCUS9336</name>
</gene>
<reference evidence="6 7" key="1">
    <citation type="submission" date="2020-04" db="EMBL/GenBank/DDBJ databases">
        <authorList>
            <person name="Wallbank WR R."/>
            <person name="Pardo Diaz C."/>
            <person name="Kozak K."/>
            <person name="Martin S."/>
            <person name="Jiggins C."/>
            <person name="Moest M."/>
            <person name="Warren A I."/>
            <person name="Byers J.R.P. K."/>
            <person name="Montejo-Kovacevich G."/>
            <person name="Yen C E."/>
        </authorList>
    </citation>
    <scope>NUCLEOTIDE SEQUENCE [LARGE SCALE GENOMIC DNA]</scope>
</reference>
<dbReference type="InterPro" id="IPR017939">
    <property type="entry name" value="G-Glutamylcylcotransferase"/>
</dbReference>
<dbReference type="PANTHER" id="PTHR12935">
    <property type="entry name" value="GAMMA-GLUTAMYLCYCLOTRANSFERASE"/>
    <property type="match status" value="1"/>
</dbReference>
<dbReference type="Pfam" id="PF13772">
    <property type="entry name" value="AIG2_2"/>
    <property type="match status" value="1"/>
</dbReference>
<proteinExistence type="predicted"/>
<accession>A0A8S1BH99</accession>
<name>A0A8S1BH99_ARCPL</name>
<dbReference type="Proteomes" id="UP000494106">
    <property type="component" value="Unassembled WGS sequence"/>
</dbReference>
<evidence type="ECO:0000256" key="3">
    <source>
        <dbReference type="PIRSR" id="PIRSR617939-2"/>
    </source>
</evidence>
<evidence type="ECO:0000313" key="6">
    <source>
        <dbReference type="Proteomes" id="UP000494106"/>
    </source>
</evidence>
<dbReference type="EMBL" id="CADEBD010000309">
    <property type="protein sequence ID" value="CAB3240970.1"/>
    <property type="molecule type" value="Genomic_DNA"/>
</dbReference>
<dbReference type="GO" id="GO:0003839">
    <property type="term" value="F:gamma-glutamylcyclotransferase activity"/>
    <property type="evidence" value="ECO:0007669"/>
    <property type="project" value="UniProtKB-EC"/>
</dbReference>
<dbReference type="Proteomes" id="UP000494256">
    <property type="component" value="Unassembled WGS sequence"/>
</dbReference>
<evidence type="ECO:0000313" key="4">
    <source>
        <dbReference type="EMBL" id="CAB3240970.1"/>
    </source>
</evidence>
<dbReference type="InterPro" id="IPR036568">
    <property type="entry name" value="GGCT-like_sf"/>
</dbReference>
<evidence type="ECO:0000313" key="5">
    <source>
        <dbReference type="EMBL" id="CAB3256423.1"/>
    </source>
</evidence>
<protein>
    <recommendedName>
        <fullName evidence="1">gamma-glutamylcyclotransferase</fullName>
        <ecNumber evidence="1">4.3.2.9</ecNumber>
    </recommendedName>
</protein>
<dbReference type="CDD" id="cd06661">
    <property type="entry name" value="GGCT_like"/>
    <property type="match status" value="1"/>
</dbReference>
<dbReference type="EC" id="4.3.2.9" evidence="1"/>
<sequence>MLKKDIYKPDTFLYFAYGANLLGFRVKWFNPTATFVTIARLDNYRLDFSRFSPFWGGPIATIVPTANAHTWGIIWRLHKGDMVSLDDQNKVDEKSYFIKYVTVHTPHMGDFMCRTYMRKVYPLPKGDHDPMPVERWPSWSYKQILIIGAEQHNLPSHYIRFLKKIKDNGDIACWLLALMLKRYTEKEPCECRVPGIIPRRPLKITVKKSG</sequence>
<dbReference type="EMBL" id="CADEBC010000586">
    <property type="protein sequence ID" value="CAB3256423.1"/>
    <property type="molecule type" value="Genomic_DNA"/>
</dbReference>
<evidence type="ECO:0000256" key="1">
    <source>
        <dbReference type="ARBA" id="ARBA00012346"/>
    </source>
</evidence>
<evidence type="ECO:0000256" key="2">
    <source>
        <dbReference type="ARBA" id="ARBA00023239"/>
    </source>
</evidence>
<dbReference type="PANTHER" id="PTHR12935:SF0">
    <property type="entry name" value="GAMMA-GLUTAMYLCYCLOTRANSFERASE"/>
    <property type="match status" value="1"/>
</dbReference>
<keyword evidence="2" id="KW-0456">Lyase</keyword>
<dbReference type="OrthoDB" id="2924818at2759"/>
<comment type="caution">
    <text evidence="5">The sequence shown here is derived from an EMBL/GenBank/DDBJ whole genome shotgun (WGS) entry which is preliminary data.</text>
</comment>
<dbReference type="AlphaFoldDB" id="A0A8S1BH99"/>
<keyword evidence="6" id="KW-1185">Reference proteome</keyword>
<feature type="binding site" evidence="3">
    <location>
        <position position="141"/>
    </location>
    <ligand>
        <name>substrate</name>
    </ligand>
</feature>
<dbReference type="Gene3D" id="3.10.490.10">
    <property type="entry name" value="Gamma-glutamyl cyclotransferase-like"/>
    <property type="match status" value="1"/>
</dbReference>